<keyword evidence="2" id="KW-1133">Transmembrane helix</keyword>
<dbReference type="InterPro" id="IPR001646">
    <property type="entry name" value="5peptide_repeat"/>
</dbReference>
<organism evidence="3 4">
    <name type="scientific">Actinomadura napierensis</name>
    <dbReference type="NCBI Taxonomy" id="267854"/>
    <lineage>
        <taxon>Bacteria</taxon>
        <taxon>Bacillati</taxon>
        <taxon>Actinomycetota</taxon>
        <taxon>Actinomycetes</taxon>
        <taxon>Streptosporangiales</taxon>
        <taxon>Thermomonosporaceae</taxon>
        <taxon>Actinomadura</taxon>
    </lineage>
</organism>
<keyword evidence="4" id="KW-1185">Reference proteome</keyword>
<reference evidence="3 4" key="1">
    <citation type="journal article" date="2019" name="Int. J. Syst. Evol. Microbiol.">
        <title>The Global Catalogue of Microorganisms (GCM) 10K type strain sequencing project: providing services to taxonomists for standard genome sequencing and annotation.</title>
        <authorList>
            <consortium name="The Broad Institute Genomics Platform"/>
            <consortium name="The Broad Institute Genome Sequencing Center for Infectious Disease"/>
            <person name="Wu L."/>
            <person name="Ma J."/>
        </authorList>
    </citation>
    <scope>NUCLEOTIDE SEQUENCE [LARGE SCALE GENOMIC DNA]</scope>
    <source>
        <strain evidence="3 4">JCM 13850</strain>
    </source>
</reference>
<gene>
    <name evidence="3" type="ORF">GCM10009727_12730</name>
</gene>
<evidence type="ECO:0000256" key="1">
    <source>
        <dbReference type="SAM" id="MobiDB-lite"/>
    </source>
</evidence>
<evidence type="ECO:0000313" key="4">
    <source>
        <dbReference type="Proteomes" id="UP001501020"/>
    </source>
</evidence>
<dbReference type="Gene3D" id="2.160.20.80">
    <property type="entry name" value="E3 ubiquitin-protein ligase SopA"/>
    <property type="match status" value="1"/>
</dbReference>
<evidence type="ECO:0000313" key="3">
    <source>
        <dbReference type="EMBL" id="GAA2124882.1"/>
    </source>
</evidence>
<protein>
    <submittedName>
        <fullName evidence="3">Pentapeptide repeat-containing protein</fullName>
    </submittedName>
</protein>
<dbReference type="Pfam" id="PF00805">
    <property type="entry name" value="Pentapeptide"/>
    <property type="match status" value="2"/>
</dbReference>
<proteinExistence type="predicted"/>
<sequence length="361" mass="38843">MLLAAASLAVLTVVLVILPGLLVEHDLAGARVEAKERLTAVNNVRTTLLQALAGLVVLFGAYSTWRQIQVGRDGLAATREGQVTDRFSRAVDQLGSDNLDVRIGGLHALSRVAGHSPHDVEAIISITTAFVRTHLPWPPPDGEASDASMPINSVRPLETRCPDAQVALTALGVLNQHGHRPDWLNLSLTDLRRADCDGLWLHEINFDHACLEAASFYEANLSGASLVSVNLRHAELTRSMLRRFRCVASDLRGALLVEAALTDADLVGSDLREANLRKARARGAVLNRADLRLADLRGTDLSAAHLDGAKLEGALVSDQTRWPHGFEPTNVVTTEDPGPESEPLAHPSALLRVVPSLQSLP</sequence>
<keyword evidence="2" id="KW-0472">Membrane</keyword>
<dbReference type="SUPFAM" id="SSF141571">
    <property type="entry name" value="Pentapeptide repeat-like"/>
    <property type="match status" value="1"/>
</dbReference>
<dbReference type="PANTHER" id="PTHR14136">
    <property type="entry name" value="BTB_POZ DOMAIN-CONTAINING PROTEIN KCTD9"/>
    <property type="match status" value="1"/>
</dbReference>
<dbReference type="PANTHER" id="PTHR14136:SF17">
    <property type="entry name" value="BTB_POZ DOMAIN-CONTAINING PROTEIN KCTD9"/>
    <property type="match status" value="1"/>
</dbReference>
<dbReference type="Proteomes" id="UP001501020">
    <property type="component" value="Unassembled WGS sequence"/>
</dbReference>
<dbReference type="InterPro" id="IPR051082">
    <property type="entry name" value="Pentapeptide-BTB/POZ_domain"/>
</dbReference>
<feature type="region of interest" description="Disordered" evidence="1">
    <location>
        <begin position="320"/>
        <end position="347"/>
    </location>
</feature>
<name>A0ABN2YEN8_9ACTN</name>
<evidence type="ECO:0000256" key="2">
    <source>
        <dbReference type="SAM" id="Phobius"/>
    </source>
</evidence>
<feature type="transmembrane region" description="Helical" evidence="2">
    <location>
        <begin position="47"/>
        <end position="65"/>
    </location>
</feature>
<accession>A0ABN2YEN8</accession>
<dbReference type="EMBL" id="BAAAMR010000007">
    <property type="protein sequence ID" value="GAA2124882.1"/>
    <property type="molecule type" value="Genomic_DNA"/>
</dbReference>
<keyword evidence="2" id="KW-0812">Transmembrane</keyword>
<comment type="caution">
    <text evidence="3">The sequence shown here is derived from an EMBL/GenBank/DDBJ whole genome shotgun (WGS) entry which is preliminary data.</text>
</comment>